<dbReference type="SUPFAM" id="SSF160379">
    <property type="entry name" value="SP0830-like"/>
    <property type="match status" value="1"/>
</dbReference>
<dbReference type="PANTHER" id="PTHR36439:SF1">
    <property type="entry name" value="DUF1697 DOMAIN-CONTAINING PROTEIN"/>
    <property type="match status" value="1"/>
</dbReference>
<dbReference type="Gene3D" id="3.30.70.1280">
    <property type="entry name" value="SP0830-like domains"/>
    <property type="match status" value="1"/>
</dbReference>
<dbReference type="Proteomes" id="UP001153642">
    <property type="component" value="Unassembled WGS sequence"/>
</dbReference>
<accession>A0ABT6FS53</accession>
<dbReference type="EMBL" id="JAPMUA010000003">
    <property type="protein sequence ID" value="MDG3586076.1"/>
    <property type="molecule type" value="Genomic_DNA"/>
</dbReference>
<dbReference type="Pfam" id="PF08002">
    <property type="entry name" value="DUF1697"/>
    <property type="match status" value="1"/>
</dbReference>
<organism evidence="1 2">
    <name type="scientific">Galbibacter pacificus</name>
    <dbReference type="NCBI Taxonomy" id="2996052"/>
    <lineage>
        <taxon>Bacteria</taxon>
        <taxon>Pseudomonadati</taxon>
        <taxon>Bacteroidota</taxon>
        <taxon>Flavobacteriia</taxon>
        <taxon>Flavobacteriales</taxon>
        <taxon>Flavobacteriaceae</taxon>
        <taxon>Galbibacter</taxon>
    </lineage>
</organism>
<sequence>MKTYILLLRGINVGGHRKIKMADLRATLEKIGFQKVASYIQSGNVIFSSDESDVSKIQQKIEQHIAAHFGFDVKCFIISEKKFTAIIKNNPFLKKGEPIEKLYCTFLEGTPLPESIQNLNEYRVDDEEYTHRDNILYFCYHNGYGKAKISNPFIEKKLKLGATTRNWKTMLKLRDMI</sequence>
<dbReference type="PANTHER" id="PTHR36439">
    <property type="entry name" value="BLL4334 PROTEIN"/>
    <property type="match status" value="1"/>
</dbReference>
<comment type="caution">
    <text evidence="1">The sequence shown here is derived from an EMBL/GenBank/DDBJ whole genome shotgun (WGS) entry which is preliminary data.</text>
</comment>
<reference evidence="1" key="1">
    <citation type="submission" date="2022-11" db="EMBL/GenBank/DDBJ databases">
        <title>High-quality draft genome sequence of Galbibacter sp. strain CMA-7.</title>
        <authorList>
            <person name="Wei L."/>
            <person name="Dong C."/>
            <person name="Shao Z."/>
        </authorList>
    </citation>
    <scope>NUCLEOTIDE SEQUENCE</scope>
    <source>
        <strain evidence="1">CMA-7</strain>
    </source>
</reference>
<dbReference type="RefSeq" id="WP_277900011.1">
    <property type="nucleotide sequence ID" value="NZ_JAPMUA010000003.1"/>
</dbReference>
<evidence type="ECO:0000313" key="1">
    <source>
        <dbReference type="EMBL" id="MDG3586076.1"/>
    </source>
</evidence>
<dbReference type="PIRSF" id="PIRSF008502">
    <property type="entry name" value="UCP008502"/>
    <property type="match status" value="1"/>
</dbReference>
<protein>
    <submittedName>
        <fullName evidence="1">DUF1697 domain-containing protein</fullName>
    </submittedName>
</protein>
<keyword evidence="2" id="KW-1185">Reference proteome</keyword>
<evidence type="ECO:0000313" key="2">
    <source>
        <dbReference type="Proteomes" id="UP001153642"/>
    </source>
</evidence>
<name>A0ABT6FS53_9FLAO</name>
<gene>
    <name evidence="1" type="ORF">OSR52_09360</name>
</gene>
<proteinExistence type="predicted"/>
<dbReference type="InterPro" id="IPR012545">
    <property type="entry name" value="DUF1697"/>
</dbReference>